<dbReference type="PROSITE" id="PS50983">
    <property type="entry name" value="FE_B12_PBP"/>
    <property type="match status" value="1"/>
</dbReference>
<dbReference type="SUPFAM" id="SSF53807">
    <property type="entry name" value="Helical backbone' metal receptor"/>
    <property type="match status" value="1"/>
</dbReference>
<dbReference type="GO" id="GO:0071281">
    <property type="term" value="P:cellular response to iron ion"/>
    <property type="evidence" value="ECO:0007669"/>
    <property type="project" value="TreeGrafter"/>
</dbReference>
<name>A0A1A5YRZ6_9BACL</name>
<comment type="similarity">
    <text evidence="2">Belongs to the bacterial solute-binding protein 8 family.</text>
</comment>
<evidence type="ECO:0000313" key="20">
    <source>
        <dbReference type="Proteomes" id="UP000092024"/>
    </source>
</evidence>
<dbReference type="Gene3D" id="3.40.50.1980">
    <property type="entry name" value="Nitrogenase molybdenum iron protein domain"/>
    <property type="match status" value="2"/>
</dbReference>
<dbReference type="GO" id="GO:0046872">
    <property type="term" value="F:metal ion binding"/>
    <property type="evidence" value="ECO:0007669"/>
    <property type="project" value="UniProtKB-KW"/>
</dbReference>
<evidence type="ECO:0000256" key="12">
    <source>
        <dbReference type="ARBA" id="ARBA00023288"/>
    </source>
</evidence>
<keyword evidence="6" id="KW-0349">Heme</keyword>
<evidence type="ECO:0000256" key="15">
    <source>
        <dbReference type="SAM" id="Coils"/>
    </source>
</evidence>
<sequence length="322" mass="35088">MKPFNSWKSGMAWLLVLVVLLLSACGTNSATEREGKPAVSPEAAQEQQSEGSQASGNQQAGGEAGSEHRIVATTVAITQIMDLLELDLVGIPKSVKTLPERYNDVAKVGNPMSPDMEIVKSLAPTDVLSVTTLQYELEPAFENAGIEATFMNLTSIEQMKAEILKLGEKYDRKNRAEAIVEQYDAKLEQINAATEGKEKPTVLILMGVPGSYLVATEHSYIGDLVRLMGGVNIVQGESVEFLASNTEYLHQSNPDVILRAAHGMPEEVVKMFDAEFKKNDIWKHFKAVQNGRVYDLEEALFGTTGNLAAGEAMNALLPMLYP</sequence>
<evidence type="ECO:0000256" key="10">
    <source>
        <dbReference type="ARBA" id="ARBA00023136"/>
    </source>
</evidence>
<evidence type="ECO:0000256" key="5">
    <source>
        <dbReference type="ARBA" id="ARBA00022475"/>
    </source>
</evidence>
<keyword evidence="5" id="KW-1003">Cell membrane</keyword>
<evidence type="ECO:0000256" key="2">
    <source>
        <dbReference type="ARBA" id="ARBA00008814"/>
    </source>
</evidence>
<keyword evidence="20" id="KW-1185">Reference proteome</keyword>
<feature type="signal peptide" evidence="17">
    <location>
        <begin position="1"/>
        <end position="30"/>
    </location>
</feature>
<feature type="domain" description="Fe/B12 periplasmic-binding" evidence="18">
    <location>
        <begin position="69"/>
        <end position="322"/>
    </location>
</feature>
<evidence type="ECO:0000256" key="11">
    <source>
        <dbReference type="ARBA" id="ARBA00023139"/>
    </source>
</evidence>
<evidence type="ECO:0000256" key="9">
    <source>
        <dbReference type="ARBA" id="ARBA00023004"/>
    </source>
</evidence>
<keyword evidence="12" id="KW-0449">Lipoprotein</keyword>
<evidence type="ECO:0000256" key="14">
    <source>
        <dbReference type="ARBA" id="ARBA00031463"/>
    </source>
</evidence>
<proteinExistence type="inferred from homology"/>
<evidence type="ECO:0000259" key="18">
    <source>
        <dbReference type="PROSITE" id="PS50983"/>
    </source>
</evidence>
<dbReference type="Proteomes" id="UP000092024">
    <property type="component" value="Unassembled WGS sequence"/>
</dbReference>
<keyword evidence="10" id="KW-0472">Membrane</keyword>
<evidence type="ECO:0000256" key="17">
    <source>
        <dbReference type="SAM" id="SignalP"/>
    </source>
</evidence>
<keyword evidence="15" id="KW-0175">Coiled coil</keyword>
<dbReference type="GO" id="GO:0020037">
    <property type="term" value="F:heme binding"/>
    <property type="evidence" value="ECO:0007669"/>
    <property type="project" value="InterPro"/>
</dbReference>
<evidence type="ECO:0000256" key="4">
    <source>
        <dbReference type="ARBA" id="ARBA00022448"/>
    </source>
</evidence>
<evidence type="ECO:0000256" key="8">
    <source>
        <dbReference type="ARBA" id="ARBA00022729"/>
    </source>
</evidence>
<feature type="chain" id="PRO_5008340548" description="High-affinity heme uptake system protein IsdE" evidence="17">
    <location>
        <begin position="31"/>
        <end position="322"/>
    </location>
</feature>
<dbReference type="EMBL" id="LYPA01000027">
    <property type="protein sequence ID" value="OBR68329.1"/>
    <property type="molecule type" value="Genomic_DNA"/>
</dbReference>
<dbReference type="STRING" id="1844972.A7K91_14805"/>
<dbReference type="InterPro" id="IPR050902">
    <property type="entry name" value="ABC_Transporter_SBP"/>
</dbReference>
<dbReference type="InterPro" id="IPR002491">
    <property type="entry name" value="ABC_transptr_periplasmic_BD"/>
</dbReference>
<keyword evidence="4" id="KW-0813">Transport</keyword>
<organism evidence="19 20">
    <name type="scientific">Paenibacillus oryzae</name>
    <dbReference type="NCBI Taxonomy" id="1844972"/>
    <lineage>
        <taxon>Bacteria</taxon>
        <taxon>Bacillati</taxon>
        <taxon>Bacillota</taxon>
        <taxon>Bacilli</taxon>
        <taxon>Bacillales</taxon>
        <taxon>Paenibacillaceae</taxon>
        <taxon>Paenibacillus</taxon>
    </lineage>
</organism>
<evidence type="ECO:0000256" key="3">
    <source>
        <dbReference type="ARBA" id="ARBA00015862"/>
    </source>
</evidence>
<evidence type="ECO:0000313" key="19">
    <source>
        <dbReference type="EMBL" id="OBR68329.1"/>
    </source>
</evidence>
<comment type="caution">
    <text evidence="19">The sequence shown here is derived from an EMBL/GenBank/DDBJ whole genome shotgun (WGS) entry which is preliminary data.</text>
</comment>
<keyword evidence="11" id="KW-0564">Palmitate</keyword>
<feature type="compositionally biased region" description="Low complexity" evidence="16">
    <location>
        <begin position="40"/>
        <end position="61"/>
    </location>
</feature>
<comment type="cofactor">
    <cofactor evidence="1">
        <name>heme b</name>
        <dbReference type="ChEBI" id="CHEBI:60344"/>
    </cofactor>
</comment>
<evidence type="ECO:0000256" key="1">
    <source>
        <dbReference type="ARBA" id="ARBA00001970"/>
    </source>
</evidence>
<dbReference type="NCBIfam" id="TIGR03659">
    <property type="entry name" value="IsdE"/>
    <property type="match status" value="1"/>
</dbReference>
<keyword evidence="8 17" id="KW-0732">Signal</keyword>
<evidence type="ECO:0000256" key="7">
    <source>
        <dbReference type="ARBA" id="ARBA00022723"/>
    </source>
</evidence>
<accession>A0A1A5YRZ6</accession>
<dbReference type="AlphaFoldDB" id="A0A1A5YRZ6"/>
<dbReference type="RefSeq" id="WP_068679438.1">
    <property type="nucleotide sequence ID" value="NZ_LYPA01000027.1"/>
</dbReference>
<evidence type="ECO:0000256" key="6">
    <source>
        <dbReference type="ARBA" id="ARBA00022617"/>
    </source>
</evidence>
<dbReference type="GO" id="GO:0015886">
    <property type="term" value="P:heme transport"/>
    <property type="evidence" value="ECO:0007669"/>
    <property type="project" value="InterPro"/>
</dbReference>
<evidence type="ECO:0000256" key="13">
    <source>
        <dbReference type="ARBA" id="ARBA00031148"/>
    </source>
</evidence>
<protein>
    <recommendedName>
        <fullName evidence="3">High-affinity heme uptake system protein IsdE</fullName>
    </recommendedName>
    <alternativeName>
        <fullName evidence="14">Iron-regulated surface determinant protein E</fullName>
    </alternativeName>
    <alternativeName>
        <fullName evidence="13">Staphylococcal iron-regulated protein F</fullName>
    </alternativeName>
</protein>
<dbReference type="Pfam" id="PF01497">
    <property type="entry name" value="Peripla_BP_2"/>
    <property type="match status" value="1"/>
</dbReference>
<keyword evidence="7" id="KW-0479">Metal-binding</keyword>
<dbReference type="PROSITE" id="PS51257">
    <property type="entry name" value="PROKAR_LIPOPROTEIN"/>
    <property type="match status" value="1"/>
</dbReference>
<evidence type="ECO:0000256" key="16">
    <source>
        <dbReference type="SAM" id="MobiDB-lite"/>
    </source>
</evidence>
<gene>
    <name evidence="19" type="ORF">A7K91_14805</name>
</gene>
<dbReference type="PANTHER" id="PTHR30535">
    <property type="entry name" value="VITAMIN B12-BINDING PROTEIN"/>
    <property type="match status" value="1"/>
</dbReference>
<dbReference type="InterPro" id="IPR019957">
    <property type="entry name" value="ABC_transptr_haem-bd_IsdE"/>
</dbReference>
<feature type="region of interest" description="Disordered" evidence="16">
    <location>
        <begin position="30"/>
        <end position="65"/>
    </location>
</feature>
<dbReference type="PANTHER" id="PTHR30535:SF36">
    <property type="entry name" value="HIGH-AFFINITY HEME UPTAKE SYSTEM PROTEIN ISDE"/>
    <property type="match status" value="1"/>
</dbReference>
<reference evidence="19 20" key="1">
    <citation type="submission" date="2016-05" db="EMBL/GenBank/DDBJ databases">
        <title>Paenibacillus oryzae. sp. nov., isolated from the rice root.</title>
        <authorList>
            <person name="Zhang J."/>
            <person name="Zhang X."/>
        </authorList>
    </citation>
    <scope>NUCLEOTIDE SEQUENCE [LARGE SCALE GENOMIC DNA]</scope>
    <source>
        <strain evidence="19 20">1DrF-4</strain>
    </source>
</reference>
<keyword evidence="9" id="KW-0408">Iron</keyword>
<feature type="coiled-coil region" evidence="15">
    <location>
        <begin position="156"/>
        <end position="193"/>
    </location>
</feature>
<dbReference type="GO" id="GO:0016020">
    <property type="term" value="C:membrane"/>
    <property type="evidence" value="ECO:0007669"/>
    <property type="project" value="InterPro"/>
</dbReference>